<evidence type="ECO:0000256" key="4">
    <source>
        <dbReference type="ARBA" id="ARBA00011019"/>
    </source>
</evidence>
<evidence type="ECO:0000313" key="12">
    <source>
        <dbReference type="Proteomes" id="UP000005666"/>
    </source>
</evidence>
<dbReference type="GeneID" id="11534134"/>
<keyword evidence="7 9" id="KW-0413">Isomerase</keyword>
<evidence type="ECO:0000256" key="9">
    <source>
        <dbReference type="RuleBase" id="RU361210"/>
    </source>
</evidence>
<dbReference type="OrthoDB" id="16120at2759"/>
<evidence type="ECO:0000256" key="6">
    <source>
        <dbReference type="ARBA" id="ARBA00023110"/>
    </source>
</evidence>
<evidence type="ECO:0000256" key="1">
    <source>
        <dbReference type="ARBA" id="ARBA00000971"/>
    </source>
</evidence>
<dbReference type="KEGG" id="tpf:TPHA_0D04650"/>
<dbReference type="GO" id="GO:0006281">
    <property type="term" value="P:DNA repair"/>
    <property type="evidence" value="ECO:0007669"/>
    <property type="project" value="EnsemblFungi"/>
</dbReference>
<dbReference type="Pfam" id="PF03095">
    <property type="entry name" value="PTPA"/>
    <property type="match status" value="1"/>
</dbReference>
<dbReference type="SUPFAM" id="SSF140984">
    <property type="entry name" value="PTPA-like"/>
    <property type="match status" value="1"/>
</dbReference>
<dbReference type="InterPro" id="IPR037218">
    <property type="entry name" value="PTPA_sf"/>
</dbReference>
<dbReference type="GO" id="GO:0006914">
    <property type="term" value="P:autophagy"/>
    <property type="evidence" value="ECO:0007669"/>
    <property type="project" value="EnsemblFungi"/>
</dbReference>
<dbReference type="GO" id="GO:0006357">
    <property type="term" value="P:regulation of transcription by RNA polymerase II"/>
    <property type="evidence" value="ECO:0007669"/>
    <property type="project" value="EnsemblFungi"/>
</dbReference>
<reference evidence="11 12" key="1">
    <citation type="journal article" date="2011" name="Proc. Natl. Acad. Sci. U.S.A.">
        <title>Evolutionary erosion of yeast sex chromosomes by mating-type switching accidents.</title>
        <authorList>
            <person name="Gordon J.L."/>
            <person name="Armisen D."/>
            <person name="Proux-Wera E."/>
            <person name="Oheigeartaigh S.S."/>
            <person name="Byrne K.P."/>
            <person name="Wolfe K.H."/>
        </authorList>
    </citation>
    <scope>NUCLEOTIDE SEQUENCE [LARGE SCALE GENOMIC DNA]</scope>
    <source>
        <strain evidence="12">ATCC 24235 / CBS 4417 / NBRC 1672 / NRRL Y-8282 / UCD 70-5</strain>
    </source>
</reference>
<dbReference type="FunFam" id="1.20.120.1150:FF:000002">
    <property type="entry name" value="Serine/threonine-protein phosphatase 2A activator"/>
    <property type="match status" value="1"/>
</dbReference>
<dbReference type="RefSeq" id="XP_003685533.1">
    <property type="nucleotide sequence ID" value="XM_003685485.1"/>
</dbReference>
<dbReference type="InterPro" id="IPR043170">
    <property type="entry name" value="PTPA_C_lid"/>
</dbReference>
<evidence type="ECO:0000256" key="8">
    <source>
        <dbReference type="ARBA" id="ARBA00023242"/>
    </source>
</evidence>
<evidence type="ECO:0000256" key="3">
    <source>
        <dbReference type="ARBA" id="ARBA00004496"/>
    </source>
</evidence>
<dbReference type="GO" id="GO:0003755">
    <property type="term" value="F:peptidyl-prolyl cis-trans isomerase activity"/>
    <property type="evidence" value="ECO:0007669"/>
    <property type="project" value="UniProtKB-KW"/>
</dbReference>
<dbReference type="HOGENOM" id="CLU_030733_2_1_1"/>
<evidence type="ECO:0000256" key="5">
    <source>
        <dbReference type="ARBA" id="ARBA00022490"/>
    </source>
</evidence>
<evidence type="ECO:0000256" key="7">
    <source>
        <dbReference type="ARBA" id="ARBA00023235"/>
    </source>
</evidence>
<keyword evidence="5 9" id="KW-0963">Cytoplasm</keyword>
<dbReference type="STRING" id="1071381.G8BS24"/>
<comment type="function">
    <text evidence="9">PPIases accelerate the folding of proteins. It catalyzes the cis-trans isomerization of proline imidic peptide bonds in oligopeptides.</text>
</comment>
<dbReference type="GO" id="GO:0007052">
    <property type="term" value="P:mitotic spindle organization"/>
    <property type="evidence" value="ECO:0007669"/>
    <property type="project" value="EnsemblFungi"/>
</dbReference>
<dbReference type="OMA" id="IHESQDV"/>
<dbReference type="CDD" id="cd04087">
    <property type="entry name" value="PTPA"/>
    <property type="match status" value="1"/>
</dbReference>
<sequence>MEDLSTINIKEQSFSLPLKRIYDSQSTFTFQSSIAIYRLKYYLHKYINMVHNVEIPDLTYVSEITIVNEMSSLLTELSNDIDTIPPFEGPRRYGNLACRNWHSLIDSKVPLLLEKVLGCSNHATEKGEFEKLKGCIIELNYYLCNSLGSATRLDYGTGHELSFLAVIAAMDMLGLWTENFKGVDLLHMFHCYYELVKKLIVTYTLEPAGSHGVWGLDDHFHLSYILGSSQLSENPNPPFSPSDIINKKIVTEYMHKNFYCYTIDFIYKVKSGPFSEHSPILYDISTTVNSWLKVNSGLVKMYMVEVLNKFPVVQHFWFGEGFYPWKNVKTHKLLDVYMNDTNQENNVFNSSDSSSIPNNAMNKDRSVNQNPSQLNRIPQNRYTAIPVNNRDLRRPPMGPPSSHGVENILQFKPIDRFRRRR</sequence>
<feature type="region of interest" description="Disordered" evidence="10">
    <location>
        <begin position="347"/>
        <end position="374"/>
    </location>
</feature>
<comment type="similarity">
    <text evidence="4 9">Belongs to the PTPA-type PPIase family.</text>
</comment>
<dbReference type="PIRSF" id="PIRSF016325">
    <property type="entry name" value="Phstyr_phstse_ac"/>
    <property type="match status" value="1"/>
</dbReference>
<organism evidence="11 12">
    <name type="scientific">Tetrapisispora phaffii (strain ATCC 24235 / CBS 4417 / NBRC 1672 / NRRL Y-8282 / UCD 70-5)</name>
    <name type="common">Yeast</name>
    <name type="synonym">Fabospora phaffii</name>
    <dbReference type="NCBI Taxonomy" id="1071381"/>
    <lineage>
        <taxon>Eukaryota</taxon>
        <taxon>Fungi</taxon>
        <taxon>Dikarya</taxon>
        <taxon>Ascomycota</taxon>
        <taxon>Saccharomycotina</taxon>
        <taxon>Saccharomycetes</taxon>
        <taxon>Saccharomycetales</taxon>
        <taxon>Saccharomycetaceae</taxon>
        <taxon>Tetrapisispora</taxon>
    </lineage>
</organism>
<proteinExistence type="inferred from homology"/>
<dbReference type="PANTHER" id="PTHR10012">
    <property type="entry name" value="SERINE/THREONINE-PROTEIN PHOSPHATASE 2A REGULATORY SUBUNIT B"/>
    <property type="match status" value="1"/>
</dbReference>
<keyword evidence="6 9" id="KW-0697">Rotamase</keyword>
<dbReference type="GO" id="GO:0005634">
    <property type="term" value="C:nucleus"/>
    <property type="evidence" value="ECO:0007669"/>
    <property type="project" value="UniProtKB-SubCell"/>
</dbReference>
<accession>G8BS24</accession>
<dbReference type="Gene3D" id="1.20.120.1150">
    <property type="match status" value="1"/>
</dbReference>
<dbReference type="EMBL" id="HE612859">
    <property type="protein sequence ID" value="CCE63099.1"/>
    <property type="molecule type" value="Genomic_DNA"/>
</dbReference>
<keyword evidence="12" id="KW-1185">Reference proteome</keyword>
<dbReference type="InterPro" id="IPR004327">
    <property type="entry name" value="Phstyr_phstse_ac"/>
</dbReference>
<dbReference type="EC" id="5.2.1.8" evidence="9"/>
<dbReference type="GO" id="GO:0008160">
    <property type="term" value="F:protein tyrosine phosphatase activator activity"/>
    <property type="evidence" value="ECO:0007669"/>
    <property type="project" value="TreeGrafter"/>
</dbReference>
<dbReference type="GO" id="GO:0000785">
    <property type="term" value="C:chromatin"/>
    <property type="evidence" value="ECO:0007669"/>
    <property type="project" value="EnsemblFungi"/>
</dbReference>
<dbReference type="AlphaFoldDB" id="G8BS24"/>
<evidence type="ECO:0000256" key="2">
    <source>
        <dbReference type="ARBA" id="ARBA00004123"/>
    </source>
</evidence>
<comment type="catalytic activity">
    <reaction evidence="1 9">
        <text>[protein]-peptidylproline (omega=180) = [protein]-peptidylproline (omega=0)</text>
        <dbReference type="Rhea" id="RHEA:16237"/>
        <dbReference type="Rhea" id="RHEA-COMP:10747"/>
        <dbReference type="Rhea" id="RHEA-COMP:10748"/>
        <dbReference type="ChEBI" id="CHEBI:83833"/>
        <dbReference type="ChEBI" id="CHEBI:83834"/>
        <dbReference type="EC" id="5.2.1.8"/>
    </reaction>
</comment>
<comment type="subcellular location">
    <subcellularLocation>
        <location evidence="3 9">Cytoplasm</location>
    </subcellularLocation>
    <subcellularLocation>
        <location evidence="2">Nucleus</location>
    </subcellularLocation>
</comment>
<evidence type="ECO:0000256" key="10">
    <source>
        <dbReference type="SAM" id="MobiDB-lite"/>
    </source>
</evidence>
<dbReference type="GO" id="GO:0005737">
    <property type="term" value="C:cytoplasm"/>
    <property type="evidence" value="ECO:0007669"/>
    <property type="project" value="UniProtKB-SubCell"/>
</dbReference>
<dbReference type="PANTHER" id="PTHR10012:SF3">
    <property type="entry name" value="SERINE_THREONINE-PROTEIN PHOSPHATASE 2A ACTIVATOR 1"/>
    <property type="match status" value="1"/>
</dbReference>
<gene>
    <name evidence="11" type="primary">TPHA0D04650</name>
    <name evidence="11" type="ordered locus">TPHA_0D04650</name>
</gene>
<name>G8BS24_TETPH</name>
<dbReference type="GO" id="GO:0000082">
    <property type="term" value="P:G1/S transition of mitotic cell cycle"/>
    <property type="evidence" value="ECO:0007669"/>
    <property type="project" value="EnsemblFungi"/>
</dbReference>
<protein>
    <recommendedName>
        <fullName evidence="9">Serine/threonine-protein phosphatase 2A activator</fullName>
        <ecNumber evidence="9">5.2.1.8</ecNumber>
    </recommendedName>
    <alternativeName>
        <fullName evidence="9">Phosphotyrosyl phosphatase activator</fullName>
    </alternativeName>
</protein>
<dbReference type="eggNOG" id="KOG2867">
    <property type="taxonomic scope" value="Eukaryota"/>
</dbReference>
<dbReference type="GO" id="GO:0000159">
    <property type="term" value="C:protein phosphatase type 2A complex"/>
    <property type="evidence" value="ECO:0007669"/>
    <property type="project" value="EnsemblFungi"/>
</dbReference>
<evidence type="ECO:0000313" key="11">
    <source>
        <dbReference type="EMBL" id="CCE63099.1"/>
    </source>
</evidence>
<dbReference type="Proteomes" id="UP000005666">
    <property type="component" value="Chromosome 4"/>
</dbReference>
<keyword evidence="8" id="KW-0539">Nucleus</keyword>